<name>A0A2R6WID1_MARPO</name>
<evidence type="ECO:0000313" key="3">
    <source>
        <dbReference type="Proteomes" id="UP000244005"/>
    </source>
</evidence>
<proteinExistence type="predicted"/>
<keyword evidence="3" id="KW-1185">Reference proteome</keyword>
<feature type="region of interest" description="Disordered" evidence="1">
    <location>
        <begin position="40"/>
        <end position="72"/>
    </location>
</feature>
<dbReference type="AlphaFoldDB" id="A0A2R6WID1"/>
<reference evidence="3" key="1">
    <citation type="journal article" date="2017" name="Cell">
        <title>Insights into land plant evolution garnered from the Marchantia polymorpha genome.</title>
        <authorList>
            <person name="Bowman J.L."/>
            <person name="Kohchi T."/>
            <person name="Yamato K.T."/>
            <person name="Jenkins J."/>
            <person name="Shu S."/>
            <person name="Ishizaki K."/>
            <person name="Yamaoka S."/>
            <person name="Nishihama R."/>
            <person name="Nakamura Y."/>
            <person name="Berger F."/>
            <person name="Adam C."/>
            <person name="Aki S.S."/>
            <person name="Althoff F."/>
            <person name="Araki T."/>
            <person name="Arteaga-Vazquez M.A."/>
            <person name="Balasubrmanian S."/>
            <person name="Barry K."/>
            <person name="Bauer D."/>
            <person name="Boehm C.R."/>
            <person name="Briginshaw L."/>
            <person name="Caballero-Perez J."/>
            <person name="Catarino B."/>
            <person name="Chen F."/>
            <person name="Chiyoda S."/>
            <person name="Chovatia M."/>
            <person name="Davies K.M."/>
            <person name="Delmans M."/>
            <person name="Demura T."/>
            <person name="Dierschke T."/>
            <person name="Dolan L."/>
            <person name="Dorantes-Acosta A.E."/>
            <person name="Eklund D.M."/>
            <person name="Florent S.N."/>
            <person name="Flores-Sandoval E."/>
            <person name="Fujiyama A."/>
            <person name="Fukuzawa H."/>
            <person name="Galik B."/>
            <person name="Grimanelli D."/>
            <person name="Grimwood J."/>
            <person name="Grossniklaus U."/>
            <person name="Hamada T."/>
            <person name="Haseloff J."/>
            <person name="Hetherington A.J."/>
            <person name="Higo A."/>
            <person name="Hirakawa Y."/>
            <person name="Hundley H.N."/>
            <person name="Ikeda Y."/>
            <person name="Inoue K."/>
            <person name="Inoue S.I."/>
            <person name="Ishida S."/>
            <person name="Jia Q."/>
            <person name="Kakita M."/>
            <person name="Kanazawa T."/>
            <person name="Kawai Y."/>
            <person name="Kawashima T."/>
            <person name="Kennedy M."/>
            <person name="Kinose K."/>
            <person name="Kinoshita T."/>
            <person name="Kohara Y."/>
            <person name="Koide E."/>
            <person name="Komatsu K."/>
            <person name="Kopischke S."/>
            <person name="Kubo M."/>
            <person name="Kyozuka J."/>
            <person name="Lagercrantz U."/>
            <person name="Lin S.S."/>
            <person name="Lindquist E."/>
            <person name="Lipzen A.M."/>
            <person name="Lu C.W."/>
            <person name="De Luna E."/>
            <person name="Martienssen R.A."/>
            <person name="Minamino N."/>
            <person name="Mizutani M."/>
            <person name="Mizutani M."/>
            <person name="Mochizuki N."/>
            <person name="Monte I."/>
            <person name="Mosher R."/>
            <person name="Nagasaki H."/>
            <person name="Nakagami H."/>
            <person name="Naramoto S."/>
            <person name="Nishitani K."/>
            <person name="Ohtani M."/>
            <person name="Okamoto T."/>
            <person name="Okumura M."/>
            <person name="Phillips J."/>
            <person name="Pollak B."/>
            <person name="Reinders A."/>
            <person name="Rovekamp M."/>
            <person name="Sano R."/>
            <person name="Sawa S."/>
            <person name="Schmid M.W."/>
            <person name="Shirakawa M."/>
            <person name="Solano R."/>
            <person name="Spunde A."/>
            <person name="Suetsugu N."/>
            <person name="Sugano S."/>
            <person name="Sugiyama A."/>
            <person name="Sun R."/>
            <person name="Suzuki Y."/>
            <person name="Takenaka M."/>
            <person name="Takezawa D."/>
            <person name="Tomogane H."/>
            <person name="Tsuzuki M."/>
            <person name="Ueda T."/>
            <person name="Umeda M."/>
            <person name="Ward J.M."/>
            <person name="Watanabe Y."/>
            <person name="Yazaki K."/>
            <person name="Yokoyama R."/>
            <person name="Yoshitake Y."/>
            <person name="Yotsui I."/>
            <person name="Zachgo S."/>
            <person name="Schmutz J."/>
        </authorList>
    </citation>
    <scope>NUCLEOTIDE SEQUENCE [LARGE SCALE GENOMIC DNA]</scope>
    <source>
        <strain evidence="3">Tak-1</strain>
    </source>
</reference>
<organism evidence="2 3">
    <name type="scientific">Marchantia polymorpha</name>
    <name type="common">Common liverwort</name>
    <name type="synonym">Marchantia aquatica</name>
    <dbReference type="NCBI Taxonomy" id="3197"/>
    <lineage>
        <taxon>Eukaryota</taxon>
        <taxon>Viridiplantae</taxon>
        <taxon>Streptophyta</taxon>
        <taxon>Embryophyta</taxon>
        <taxon>Marchantiophyta</taxon>
        <taxon>Marchantiopsida</taxon>
        <taxon>Marchantiidae</taxon>
        <taxon>Marchantiales</taxon>
        <taxon>Marchantiaceae</taxon>
        <taxon>Marchantia</taxon>
    </lineage>
</organism>
<accession>A0A2R6WID1</accession>
<protein>
    <submittedName>
        <fullName evidence="2">Uncharacterized protein</fullName>
    </submittedName>
</protein>
<dbReference type="Proteomes" id="UP000244005">
    <property type="component" value="Unassembled WGS sequence"/>
</dbReference>
<evidence type="ECO:0000313" key="2">
    <source>
        <dbReference type="EMBL" id="PTQ33616.1"/>
    </source>
</evidence>
<evidence type="ECO:0000256" key="1">
    <source>
        <dbReference type="SAM" id="MobiDB-lite"/>
    </source>
</evidence>
<sequence>MHIQDLTQIEVPSEIQSLPAGDTVQQTAPSIEIASRFSKPCGLAGQPERQSSRSHEPISTDCGHEDDGHSPL</sequence>
<gene>
    <name evidence="2" type="ORF">MARPO_0087s0050</name>
</gene>
<dbReference type="EMBL" id="KZ772759">
    <property type="protein sequence ID" value="PTQ33616.1"/>
    <property type="molecule type" value="Genomic_DNA"/>
</dbReference>
<feature type="compositionally biased region" description="Basic and acidic residues" evidence="1">
    <location>
        <begin position="50"/>
        <end position="72"/>
    </location>
</feature>